<feature type="domain" description="Guanylate cyclase" evidence="6">
    <location>
        <begin position="1089"/>
        <end position="1238"/>
    </location>
</feature>
<evidence type="ECO:0000313" key="8">
    <source>
        <dbReference type="Proteomes" id="UP000241890"/>
    </source>
</evidence>
<reference evidence="7 8" key="1">
    <citation type="submission" date="2017-12" db="EMBL/GenBank/DDBJ databases">
        <title>Sequencing, de novo assembly and annotation of complete genome of a new Thraustochytrid species, strain FCC1311.</title>
        <authorList>
            <person name="Sedici K."/>
            <person name="Godart F."/>
            <person name="Aiese Cigliano R."/>
            <person name="Sanseverino W."/>
            <person name="Barakat M."/>
            <person name="Ortet P."/>
            <person name="Marechal E."/>
            <person name="Cagnac O."/>
            <person name="Amato A."/>
        </authorList>
    </citation>
    <scope>NUCLEOTIDE SEQUENCE [LARGE SCALE GENOMIC DNA]</scope>
</reference>
<keyword evidence="2" id="KW-0812">Transmembrane</keyword>
<evidence type="ECO:0000256" key="3">
    <source>
        <dbReference type="ARBA" id="ARBA00022989"/>
    </source>
</evidence>
<dbReference type="InterPro" id="IPR029787">
    <property type="entry name" value="Nucleotide_cyclase"/>
</dbReference>
<evidence type="ECO:0000256" key="1">
    <source>
        <dbReference type="ARBA" id="ARBA00004141"/>
    </source>
</evidence>
<keyword evidence="4" id="KW-0472">Membrane</keyword>
<evidence type="ECO:0000256" key="2">
    <source>
        <dbReference type="ARBA" id="ARBA00022692"/>
    </source>
</evidence>
<evidence type="ECO:0000256" key="4">
    <source>
        <dbReference type="ARBA" id="ARBA00023136"/>
    </source>
</evidence>
<dbReference type="SUPFAM" id="SSF55073">
    <property type="entry name" value="Nucleotide cyclase"/>
    <property type="match status" value="1"/>
</dbReference>
<evidence type="ECO:0000256" key="5">
    <source>
        <dbReference type="SAM" id="MobiDB-lite"/>
    </source>
</evidence>
<protein>
    <recommendedName>
        <fullName evidence="6">Guanylate cyclase domain-containing protein</fullName>
    </recommendedName>
</protein>
<accession>A0A2R5GA16</accession>
<keyword evidence="8" id="KW-1185">Reference proteome</keyword>
<dbReference type="InterPro" id="IPR001054">
    <property type="entry name" value="A/G_cyclase"/>
</dbReference>
<dbReference type="Proteomes" id="UP000241890">
    <property type="component" value="Unassembled WGS sequence"/>
</dbReference>
<feature type="region of interest" description="Disordered" evidence="5">
    <location>
        <begin position="513"/>
        <end position="552"/>
    </location>
</feature>
<dbReference type="InParanoid" id="A0A2R5GA16"/>
<dbReference type="FunCoup" id="A0A2R5GA16">
    <property type="interactions" value="1"/>
</dbReference>
<dbReference type="InterPro" id="IPR027359">
    <property type="entry name" value="Volt_channel_dom_sf"/>
</dbReference>
<dbReference type="GO" id="GO:0009190">
    <property type="term" value="P:cyclic nucleotide biosynthetic process"/>
    <property type="evidence" value="ECO:0007669"/>
    <property type="project" value="InterPro"/>
</dbReference>
<dbReference type="OrthoDB" id="60033at2759"/>
<evidence type="ECO:0000313" key="7">
    <source>
        <dbReference type="EMBL" id="GBG24941.1"/>
    </source>
</evidence>
<keyword evidence="3" id="KW-1133">Transmembrane helix</keyword>
<dbReference type="GO" id="GO:0035556">
    <property type="term" value="P:intracellular signal transduction"/>
    <property type="evidence" value="ECO:0007669"/>
    <property type="project" value="InterPro"/>
</dbReference>
<feature type="region of interest" description="Disordered" evidence="5">
    <location>
        <begin position="994"/>
        <end position="1038"/>
    </location>
</feature>
<feature type="compositionally biased region" description="Basic and acidic residues" evidence="5">
    <location>
        <begin position="1019"/>
        <end position="1038"/>
    </location>
</feature>
<dbReference type="Gene3D" id="1.20.120.350">
    <property type="entry name" value="Voltage-gated potassium channels. Chain C"/>
    <property type="match status" value="1"/>
</dbReference>
<evidence type="ECO:0000259" key="6">
    <source>
        <dbReference type="PROSITE" id="PS50125"/>
    </source>
</evidence>
<dbReference type="PROSITE" id="PS50125">
    <property type="entry name" value="GUANYLATE_CYCLASE_2"/>
    <property type="match status" value="1"/>
</dbReference>
<feature type="compositionally biased region" description="Acidic residues" evidence="5">
    <location>
        <begin position="996"/>
        <end position="1007"/>
    </location>
</feature>
<comment type="subcellular location">
    <subcellularLocation>
        <location evidence="1">Membrane</location>
        <topology evidence="1">Multi-pass membrane protein</topology>
    </subcellularLocation>
</comment>
<dbReference type="PANTHER" id="PTHR43336:SF3">
    <property type="entry name" value="GUANYLATE CYCLASE DOMAIN-CONTAINING PROTEIN"/>
    <property type="match status" value="1"/>
</dbReference>
<dbReference type="GO" id="GO:0016020">
    <property type="term" value="C:membrane"/>
    <property type="evidence" value="ECO:0007669"/>
    <property type="project" value="UniProtKB-SubCell"/>
</dbReference>
<comment type="caution">
    <text evidence="7">The sequence shown here is derived from an EMBL/GenBank/DDBJ whole genome shotgun (WGS) entry which is preliminary data.</text>
</comment>
<name>A0A2R5GA16_9STRA</name>
<dbReference type="Pfam" id="PF00211">
    <property type="entry name" value="Guanylate_cyc"/>
    <property type="match status" value="1"/>
</dbReference>
<feature type="compositionally biased region" description="Basic and acidic residues" evidence="5">
    <location>
        <begin position="523"/>
        <end position="537"/>
    </location>
</feature>
<proteinExistence type="predicted"/>
<dbReference type="EMBL" id="BEYU01000009">
    <property type="protein sequence ID" value="GBG24941.1"/>
    <property type="molecule type" value="Genomic_DNA"/>
</dbReference>
<organism evidence="7 8">
    <name type="scientific">Hondaea fermentalgiana</name>
    <dbReference type="NCBI Taxonomy" id="2315210"/>
    <lineage>
        <taxon>Eukaryota</taxon>
        <taxon>Sar</taxon>
        <taxon>Stramenopiles</taxon>
        <taxon>Bigyra</taxon>
        <taxon>Labyrinthulomycetes</taxon>
        <taxon>Thraustochytrida</taxon>
        <taxon>Thraustochytriidae</taxon>
        <taxon>Hondaea</taxon>
    </lineage>
</organism>
<dbReference type="CDD" id="cd07302">
    <property type="entry name" value="CHD"/>
    <property type="match status" value="1"/>
</dbReference>
<dbReference type="PANTHER" id="PTHR43336">
    <property type="entry name" value="OXYGEN SENSOR HISTIDINE KINASE RESPONSE REGULATOR DEVS/DOSS"/>
    <property type="match status" value="1"/>
</dbReference>
<feature type="region of interest" description="Disordered" evidence="5">
    <location>
        <begin position="761"/>
        <end position="780"/>
    </location>
</feature>
<dbReference type="Gene3D" id="3.30.70.1230">
    <property type="entry name" value="Nucleotide cyclase"/>
    <property type="match status" value="1"/>
</dbReference>
<sequence>MTTINREGTDIEQNSSEVQRLTELAVEQQELILQYAIRDFWSEKALGDVDVDALTSGWLEEHFGDACTRPSSQNLDNGKAFNAVERIMRMRKTFSWKENVARQRDKTETSVERDILEKLDFPSHIEGLDKKALASALDKLEGNDNCLRMLHAMACVLCNLVVYGQHPGAVFISETRALSMMLATLVVRSKRAEAHKEALDFLASSANWMEDLDETAQSEIRETLLWCAAAADPTTHWQISRNLDLLRVLQMDAQVAQAADRPSGESFSAGPSARVFTDVVLRQRILVQGAFRATLHSSVCRPAHIAAEQIANEARTSKTYAGIGQRNSVLVQNLLGLNLADFVVAPLWIPLVHQCPTLQEPVAHLILNRTDWSSHLLSTIEANDAGKSAFEHLRNMVMKRTSAFDNSFGNPRFDPVSLPTIQQQQQQQQQYQRTDTGLSEDAVVRASSVVSLPIRAQSQDFLAQQGKAMNATGATDLFLSLIAAGESREHRIQSSLASTIGFMERTKNVTKYARNDLALQDGSEAKRRDSGHDDGRRNGARTESASVHPNPVTVLPKSFLKKSETDQKLAEEAEQLPRSHHLLRNALDNQVVTTIIAFLTVFALFGDDLKLAAFPKSADTAFGHLTLLTLLVFSAEISSKCVVQPGFKYGFFFWLDVLATVSLIPDIPLIWDAVVASVENFGADADDLTVTRAGRASRAGARAARMLRILRLVRLLRVFKLFEYISMRRERAVRKLQGKSTTATSSRYVAKYLIRKRIQTRKRPSNLSRPVPTGRGQQQSKVGAKLADLTTRRVIIVVLVILFTLPLISLDEVDNSFDASLGMLHMAWVQHVIVRHDQAAFNTTVDNFAHGSPTLMYLRRVNAQNTSEYDIFHGEENADDHLRTAELQVGAGYCTTYNSLSGESPSYSEYVYCSLDISEPANEAHAFEVTEGYFDNSDFERESAWRSICQTIFIIFIFGVATMVFTYDAHKLVIAPIEKMVRIVEELAANPLTTFENDDDSDSEDVNDPTGLLSAGREAYQKRKEAKEKKKRSSTEETYETKLLENSIKKIGGLLQVGFGEAGAEIIASNMNTSGELDPMVPGRKVRAVFGFCSIRNFMMTTEVLGEEIMLYVNEIANIVHTQVSSHSGNANRNMGDSFLVVWKRNPSENESWTQIAEKALISFLKIVVEVFRNQELKNYTSSESTLGSRIQEQLPNFQVRLGFGLHIGWAIEGAIGSNQKIDASYLSPHVNLASKLEEMTRQYGTTIMFSGDYFELLGNDAKICSRKIDEVLLWGNNNPVALYTFDCNLDRLQNRLDAIRLKGDMEEVEEEAVVDRRISLIGPSPIIDHARNIAQIQKSAFRTDLDIRALQWEFPRHFLPLCRKGTAVYLAGHWGEAKTLLEAACKMFPAEEKGPSGQILRFMERYNFVAPSDWPGYRVADKHFLLFA</sequence>
<gene>
    <name evidence="7" type="ORF">FCC1311_011582</name>
</gene>